<dbReference type="Gene3D" id="3.30.1950.10">
    <property type="entry name" value="wza like domain"/>
    <property type="match status" value="1"/>
</dbReference>
<dbReference type="GO" id="GO:0015288">
    <property type="term" value="F:porin activity"/>
    <property type="evidence" value="ECO:0007669"/>
    <property type="project" value="UniProtKB-KW"/>
</dbReference>
<protein>
    <submittedName>
        <fullName evidence="18">Sugar transporter</fullName>
    </submittedName>
</protein>
<keyword evidence="9" id="KW-0406">Ion transport</keyword>
<evidence type="ECO:0000256" key="4">
    <source>
        <dbReference type="ARBA" id="ARBA00022452"/>
    </source>
</evidence>
<evidence type="ECO:0000313" key="18">
    <source>
        <dbReference type="EMBL" id="MXP28663.1"/>
    </source>
</evidence>
<dbReference type="GO" id="GO:0046930">
    <property type="term" value="C:pore complex"/>
    <property type="evidence" value="ECO:0007669"/>
    <property type="project" value="UniProtKB-KW"/>
</dbReference>
<keyword evidence="7 15" id="KW-0732">Signal</keyword>
<keyword evidence="14" id="KW-0449">Lipoprotein</keyword>
<dbReference type="AlphaFoldDB" id="A0A845AHK6"/>
<keyword evidence="10" id="KW-0626">Porin</keyword>
<accession>A0A845AHK6</accession>
<evidence type="ECO:0000259" key="17">
    <source>
        <dbReference type="Pfam" id="PF22461"/>
    </source>
</evidence>
<evidence type="ECO:0000259" key="16">
    <source>
        <dbReference type="Pfam" id="PF02563"/>
    </source>
</evidence>
<evidence type="ECO:0000256" key="14">
    <source>
        <dbReference type="ARBA" id="ARBA00023288"/>
    </source>
</evidence>
<sequence>MVISAIALLALPMANMAHAQAPAQAASRSTTTAGQPTPSISTYRINPGDDLNIYVWGEERLQRQLKVLPDGTIAFPLVGQLKVSGLRPQDVEKLVSERLRDQYRGDVPFVTVTVTDTAGMSFSIMGKVRSPGVFNTNRYVNVLQAISLAGGPAEFANMDNVTLIRGAGDQMKVYHVHLGQLFKSGVNTGDVQRAGIVTVEPGDVIIVP</sequence>
<evidence type="ECO:0000256" key="1">
    <source>
        <dbReference type="ARBA" id="ARBA00004571"/>
    </source>
</evidence>
<dbReference type="Proteomes" id="UP000439780">
    <property type="component" value="Unassembled WGS sequence"/>
</dbReference>
<evidence type="ECO:0000256" key="10">
    <source>
        <dbReference type="ARBA" id="ARBA00023114"/>
    </source>
</evidence>
<evidence type="ECO:0000256" key="5">
    <source>
        <dbReference type="ARBA" id="ARBA00022597"/>
    </source>
</evidence>
<dbReference type="GO" id="GO:0009279">
    <property type="term" value="C:cell outer membrane"/>
    <property type="evidence" value="ECO:0007669"/>
    <property type="project" value="UniProtKB-SubCell"/>
</dbReference>
<reference evidence="18 19" key="1">
    <citation type="submission" date="2019-12" db="EMBL/GenBank/DDBJ databases">
        <title>Genomic-based taxomic classification of the family Erythrobacteraceae.</title>
        <authorList>
            <person name="Xu L."/>
        </authorList>
    </citation>
    <scope>NUCLEOTIDE SEQUENCE [LARGE SCALE GENOMIC DNA]</scope>
    <source>
        <strain evidence="18 19">KEMB 9005-328</strain>
    </source>
</reference>
<dbReference type="InterPro" id="IPR049712">
    <property type="entry name" value="Poly_export"/>
</dbReference>
<dbReference type="Pfam" id="PF22461">
    <property type="entry name" value="SLBB_2"/>
    <property type="match status" value="1"/>
</dbReference>
<keyword evidence="3" id="KW-0813">Transport</keyword>
<dbReference type="GO" id="GO:0015159">
    <property type="term" value="F:polysaccharide transmembrane transporter activity"/>
    <property type="evidence" value="ECO:0007669"/>
    <property type="project" value="InterPro"/>
</dbReference>
<keyword evidence="13" id="KW-0998">Cell outer membrane</keyword>
<feature type="domain" description="Polysaccharide export protein N-terminal" evidence="16">
    <location>
        <begin position="40"/>
        <end position="115"/>
    </location>
</feature>
<keyword evidence="11" id="KW-0472">Membrane</keyword>
<evidence type="ECO:0000256" key="13">
    <source>
        <dbReference type="ARBA" id="ARBA00023237"/>
    </source>
</evidence>
<feature type="chain" id="PRO_5032420789" evidence="15">
    <location>
        <begin position="20"/>
        <end position="208"/>
    </location>
</feature>
<evidence type="ECO:0000256" key="11">
    <source>
        <dbReference type="ARBA" id="ARBA00023136"/>
    </source>
</evidence>
<keyword evidence="5 18" id="KW-0762">Sugar transport</keyword>
<comment type="similarity">
    <text evidence="2">Belongs to the BexD/CtrA/VexA family.</text>
</comment>
<dbReference type="Gene3D" id="3.10.560.10">
    <property type="entry name" value="Outer membrane lipoprotein wza domain like"/>
    <property type="match status" value="1"/>
</dbReference>
<proteinExistence type="inferred from homology"/>
<dbReference type="EMBL" id="WTYA01000005">
    <property type="protein sequence ID" value="MXP28663.1"/>
    <property type="molecule type" value="Genomic_DNA"/>
</dbReference>
<dbReference type="InterPro" id="IPR054765">
    <property type="entry name" value="SLBB_dom"/>
</dbReference>
<dbReference type="GO" id="GO:0006811">
    <property type="term" value="P:monoatomic ion transport"/>
    <property type="evidence" value="ECO:0007669"/>
    <property type="project" value="UniProtKB-KW"/>
</dbReference>
<comment type="caution">
    <text evidence="18">The sequence shown here is derived from an EMBL/GenBank/DDBJ whole genome shotgun (WGS) entry which is preliminary data.</text>
</comment>
<organism evidence="18 19">
    <name type="scientific">Qipengyuania algicida</name>
    <dbReference type="NCBI Taxonomy" id="1836209"/>
    <lineage>
        <taxon>Bacteria</taxon>
        <taxon>Pseudomonadati</taxon>
        <taxon>Pseudomonadota</taxon>
        <taxon>Alphaproteobacteria</taxon>
        <taxon>Sphingomonadales</taxon>
        <taxon>Erythrobacteraceae</taxon>
        <taxon>Qipengyuania</taxon>
    </lineage>
</organism>
<gene>
    <name evidence="18" type="ORF">GRI58_07500</name>
</gene>
<feature type="domain" description="SLBB" evidence="17">
    <location>
        <begin position="122"/>
        <end position="207"/>
    </location>
</feature>
<evidence type="ECO:0000256" key="12">
    <source>
        <dbReference type="ARBA" id="ARBA00023139"/>
    </source>
</evidence>
<evidence type="ECO:0000256" key="6">
    <source>
        <dbReference type="ARBA" id="ARBA00022692"/>
    </source>
</evidence>
<evidence type="ECO:0000313" key="19">
    <source>
        <dbReference type="Proteomes" id="UP000439780"/>
    </source>
</evidence>
<keyword evidence="19" id="KW-1185">Reference proteome</keyword>
<evidence type="ECO:0000256" key="9">
    <source>
        <dbReference type="ARBA" id="ARBA00023065"/>
    </source>
</evidence>
<keyword evidence="4" id="KW-1134">Transmembrane beta strand</keyword>
<keyword evidence="6" id="KW-0812">Transmembrane</keyword>
<keyword evidence="12" id="KW-0564">Palmitate</keyword>
<evidence type="ECO:0000256" key="15">
    <source>
        <dbReference type="SAM" id="SignalP"/>
    </source>
</evidence>
<dbReference type="InterPro" id="IPR003715">
    <property type="entry name" value="Poly_export_N"/>
</dbReference>
<evidence type="ECO:0000256" key="7">
    <source>
        <dbReference type="ARBA" id="ARBA00022729"/>
    </source>
</evidence>
<dbReference type="Pfam" id="PF02563">
    <property type="entry name" value="Poly_export"/>
    <property type="match status" value="1"/>
</dbReference>
<dbReference type="PANTHER" id="PTHR33619">
    <property type="entry name" value="POLYSACCHARIDE EXPORT PROTEIN GFCE-RELATED"/>
    <property type="match status" value="1"/>
</dbReference>
<evidence type="ECO:0000256" key="2">
    <source>
        <dbReference type="ARBA" id="ARBA00009450"/>
    </source>
</evidence>
<feature type="signal peptide" evidence="15">
    <location>
        <begin position="1"/>
        <end position="19"/>
    </location>
</feature>
<comment type="subcellular location">
    <subcellularLocation>
        <location evidence="1">Cell outer membrane</location>
        <topology evidence="1">Multi-pass membrane protein</topology>
    </subcellularLocation>
</comment>
<keyword evidence="8" id="KW-0625">Polysaccharide transport</keyword>
<dbReference type="PANTHER" id="PTHR33619:SF3">
    <property type="entry name" value="POLYSACCHARIDE EXPORT PROTEIN GFCE-RELATED"/>
    <property type="match status" value="1"/>
</dbReference>
<evidence type="ECO:0000256" key="3">
    <source>
        <dbReference type="ARBA" id="ARBA00022448"/>
    </source>
</evidence>
<evidence type="ECO:0000256" key="8">
    <source>
        <dbReference type="ARBA" id="ARBA00023047"/>
    </source>
</evidence>
<name>A0A845AHK6_9SPHN</name>